<reference evidence="7 8" key="1">
    <citation type="submission" date="2018-02" db="EMBL/GenBank/DDBJ databases">
        <title>Complete genome of the streamlined marine actinobacterium Pontimonas salivibrio CL-TW6 adapted to coastal planktonic lifestype.</title>
        <authorList>
            <person name="Cho B.C."/>
            <person name="Hardies S.C."/>
            <person name="Jang G.I."/>
            <person name="Hwang C.Y."/>
        </authorList>
    </citation>
    <scope>NUCLEOTIDE SEQUENCE [LARGE SCALE GENOMIC DNA]</scope>
    <source>
        <strain evidence="7 8">CL-TW6</strain>
    </source>
</reference>
<evidence type="ECO:0000256" key="1">
    <source>
        <dbReference type="ARBA" id="ARBA00004141"/>
    </source>
</evidence>
<evidence type="ECO:0000313" key="7">
    <source>
        <dbReference type="EMBL" id="AVG23450.1"/>
    </source>
</evidence>
<name>A0A2L2BP57_9MICO</name>
<dbReference type="AlphaFoldDB" id="A0A2L2BP57"/>
<dbReference type="EMBL" id="CP026923">
    <property type="protein sequence ID" value="AVG23450.1"/>
    <property type="molecule type" value="Genomic_DNA"/>
</dbReference>
<dbReference type="KEGG" id="psai:C3B54_11456"/>
<evidence type="ECO:0000256" key="3">
    <source>
        <dbReference type="ARBA" id="ARBA00022989"/>
    </source>
</evidence>
<dbReference type="Gene3D" id="2.40.50.140">
    <property type="entry name" value="Nucleic acid-binding proteins"/>
    <property type="match status" value="1"/>
</dbReference>
<dbReference type="OrthoDB" id="5023964at2"/>
<sequence>MAVWLWLLAAGALFVLEVVTADLLFASLAISATAAMLTAWGGGGFLAQGVAFAISAIITVFILRPIALREMAKRSPKTATNTEALLGVDAKTLSVTTAESGQVKLKGEVWSARSESGRIPAGQSVTVVTIDGAIAVVRSKSTND</sequence>
<keyword evidence="3 5" id="KW-1133">Transmembrane helix</keyword>
<evidence type="ECO:0000256" key="2">
    <source>
        <dbReference type="ARBA" id="ARBA00022692"/>
    </source>
</evidence>
<dbReference type="GO" id="GO:0005886">
    <property type="term" value="C:plasma membrane"/>
    <property type="evidence" value="ECO:0007669"/>
    <property type="project" value="TreeGrafter"/>
</dbReference>
<comment type="subcellular location">
    <subcellularLocation>
        <location evidence="1">Membrane</location>
        <topology evidence="1">Multi-pass membrane protein</topology>
    </subcellularLocation>
</comment>
<protein>
    <submittedName>
        <fullName evidence="7">Co-regulator of FtsH protease</fullName>
    </submittedName>
</protein>
<dbReference type="InterPro" id="IPR052165">
    <property type="entry name" value="Membrane_assoc_protease"/>
</dbReference>
<dbReference type="GO" id="GO:0008233">
    <property type="term" value="F:peptidase activity"/>
    <property type="evidence" value="ECO:0007669"/>
    <property type="project" value="UniProtKB-KW"/>
</dbReference>
<proteinExistence type="predicted"/>
<dbReference type="PANTHER" id="PTHR33507:SF3">
    <property type="entry name" value="INNER MEMBRANE PROTEIN YBBJ"/>
    <property type="match status" value="1"/>
</dbReference>
<dbReference type="InterPro" id="IPR002810">
    <property type="entry name" value="NfeD-like_C"/>
</dbReference>
<keyword evidence="8" id="KW-1185">Reference proteome</keyword>
<dbReference type="SUPFAM" id="SSF141322">
    <property type="entry name" value="NfeD domain-like"/>
    <property type="match status" value="1"/>
</dbReference>
<accession>A0A2L2BP57</accession>
<dbReference type="PANTHER" id="PTHR33507">
    <property type="entry name" value="INNER MEMBRANE PROTEIN YBBJ"/>
    <property type="match status" value="1"/>
</dbReference>
<evidence type="ECO:0000259" key="6">
    <source>
        <dbReference type="Pfam" id="PF01957"/>
    </source>
</evidence>
<organism evidence="7 8">
    <name type="scientific">Pontimonas salivibrio</name>
    <dbReference type="NCBI Taxonomy" id="1159327"/>
    <lineage>
        <taxon>Bacteria</taxon>
        <taxon>Bacillati</taxon>
        <taxon>Actinomycetota</taxon>
        <taxon>Actinomycetes</taxon>
        <taxon>Micrococcales</taxon>
        <taxon>Microbacteriaceae</taxon>
        <taxon>Pontimonas</taxon>
    </lineage>
</organism>
<dbReference type="RefSeq" id="WP_158665470.1">
    <property type="nucleotide sequence ID" value="NZ_CP026923.1"/>
</dbReference>
<dbReference type="Pfam" id="PF01957">
    <property type="entry name" value="NfeD"/>
    <property type="match status" value="1"/>
</dbReference>
<dbReference type="GO" id="GO:0006508">
    <property type="term" value="P:proteolysis"/>
    <property type="evidence" value="ECO:0007669"/>
    <property type="project" value="UniProtKB-KW"/>
</dbReference>
<keyword evidence="2 5" id="KW-0812">Transmembrane</keyword>
<keyword evidence="4 5" id="KW-0472">Membrane</keyword>
<evidence type="ECO:0000313" key="8">
    <source>
        <dbReference type="Proteomes" id="UP000243077"/>
    </source>
</evidence>
<evidence type="ECO:0000256" key="5">
    <source>
        <dbReference type="SAM" id="Phobius"/>
    </source>
</evidence>
<evidence type="ECO:0000256" key="4">
    <source>
        <dbReference type="ARBA" id="ARBA00023136"/>
    </source>
</evidence>
<feature type="transmembrane region" description="Helical" evidence="5">
    <location>
        <begin position="45"/>
        <end position="67"/>
    </location>
</feature>
<dbReference type="InterPro" id="IPR012340">
    <property type="entry name" value="NA-bd_OB-fold"/>
</dbReference>
<keyword evidence="7" id="KW-0645">Protease</keyword>
<feature type="domain" description="NfeD-like C-terminal" evidence="6">
    <location>
        <begin position="83"/>
        <end position="138"/>
    </location>
</feature>
<dbReference type="Proteomes" id="UP000243077">
    <property type="component" value="Chromosome"/>
</dbReference>
<keyword evidence="7" id="KW-0378">Hydrolase</keyword>
<gene>
    <name evidence="7" type="ORF">C3B54_11456</name>
</gene>